<gene>
    <name evidence="1" type="ORF">GGQ67_001142</name>
</gene>
<dbReference type="AlphaFoldDB" id="A0A7W6CR90"/>
<sequence>MEAVILEGKRPDGVEVINGRQFMEDAKGNLVPLGNVKPEDKLQDEMVRKVMEFARDLSAQIARFRGHTVADLGSFDALLAQQYGGKIGGAKGNRTYQTFDACMKVVVQVSDLISFGPQLQIAKGLIDECIIDWSEGSRDEIRALVMRAFNTEKEGQINKSDLFMLLRLDIDDERWTRAMEAIRSSITVTGSKEYVRFYERATPKDEWHAVTIDLAKV</sequence>
<proteinExistence type="predicted"/>
<organism evidence="1 2">
    <name type="scientific">Rhizobium metallidurans</name>
    <dbReference type="NCBI Taxonomy" id="1265931"/>
    <lineage>
        <taxon>Bacteria</taxon>
        <taxon>Pseudomonadati</taxon>
        <taxon>Pseudomonadota</taxon>
        <taxon>Alphaproteobacteria</taxon>
        <taxon>Hyphomicrobiales</taxon>
        <taxon>Rhizobiaceae</taxon>
        <taxon>Rhizobium/Agrobacterium group</taxon>
        <taxon>Rhizobium</taxon>
    </lineage>
</organism>
<reference evidence="1 2" key="1">
    <citation type="submission" date="2020-08" db="EMBL/GenBank/DDBJ databases">
        <title>Genomic Encyclopedia of Type Strains, Phase IV (KMG-IV): sequencing the most valuable type-strain genomes for metagenomic binning, comparative biology and taxonomic classification.</title>
        <authorList>
            <person name="Goeker M."/>
        </authorList>
    </citation>
    <scope>NUCLEOTIDE SEQUENCE [LARGE SCALE GENOMIC DNA]</scope>
    <source>
        <strain evidence="1 2">DSM 26575</strain>
    </source>
</reference>
<dbReference type="RefSeq" id="WP_183899223.1">
    <property type="nucleotide sequence ID" value="NZ_JACIDW010000002.1"/>
</dbReference>
<accession>A0A7W6CR90</accession>
<name>A0A7W6CR90_9HYPH</name>
<evidence type="ECO:0000313" key="1">
    <source>
        <dbReference type="EMBL" id="MBB3963517.1"/>
    </source>
</evidence>
<comment type="caution">
    <text evidence="1">The sequence shown here is derived from an EMBL/GenBank/DDBJ whole genome shotgun (WGS) entry which is preliminary data.</text>
</comment>
<dbReference type="Pfam" id="PF11363">
    <property type="entry name" value="DUF3164"/>
    <property type="match status" value="1"/>
</dbReference>
<evidence type="ECO:0000313" key="2">
    <source>
        <dbReference type="Proteomes" id="UP000582090"/>
    </source>
</evidence>
<evidence type="ECO:0008006" key="3">
    <source>
        <dbReference type="Google" id="ProtNLM"/>
    </source>
</evidence>
<dbReference type="InterPro" id="IPR021505">
    <property type="entry name" value="Phage_B3_Orf6"/>
</dbReference>
<dbReference type="Proteomes" id="UP000582090">
    <property type="component" value="Unassembled WGS sequence"/>
</dbReference>
<keyword evidence="2" id="KW-1185">Reference proteome</keyword>
<dbReference type="EMBL" id="JACIDW010000002">
    <property type="protein sequence ID" value="MBB3963517.1"/>
    <property type="molecule type" value="Genomic_DNA"/>
</dbReference>
<protein>
    <recommendedName>
        <fullName evidence="3">Sulfate transporter</fullName>
    </recommendedName>
</protein>